<reference evidence="1 2" key="1">
    <citation type="submission" date="2015-01" db="EMBL/GenBank/DDBJ databases">
        <title>Evolution of Trichinella species and genotypes.</title>
        <authorList>
            <person name="Korhonen P.K."/>
            <person name="Edoardo P."/>
            <person name="Giuseppe L.R."/>
            <person name="Gasser R.B."/>
        </authorList>
    </citation>
    <scope>NUCLEOTIDE SEQUENCE [LARGE SCALE GENOMIC DNA]</scope>
    <source>
        <strain evidence="1">ISS470</strain>
    </source>
</reference>
<comment type="caution">
    <text evidence="1">The sequence shown here is derived from an EMBL/GenBank/DDBJ whole genome shotgun (WGS) entry which is preliminary data.</text>
</comment>
<name>A0A0V1G279_TRIPS</name>
<accession>A0A0V1G279</accession>
<proteinExistence type="predicted"/>
<organism evidence="1 2">
    <name type="scientific">Trichinella pseudospiralis</name>
    <name type="common">Parasitic roundworm</name>
    <dbReference type="NCBI Taxonomy" id="6337"/>
    <lineage>
        <taxon>Eukaryota</taxon>
        <taxon>Metazoa</taxon>
        <taxon>Ecdysozoa</taxon>
        <taxon>Nematoda</taxon>
        <taxon>Enoplea</taxon>
        <taxon>Dorylaimia</taxon>
        <taxon>Trichinellida</taxon>
        <taxon>Trichinellidae</taxon>
        <taxon>Trichinella</taxon>
    </lineage>
</organism>
<protein>
    <submittedName>
        <fullName evidence="1">Uncharacterized protein</fullName>
    </submittedName>
</protein>
<evidence type="ECO:0000313" key="1">
    <source>
        <dbReference type="EMBL" id="KRY91603.1"/>
    </source>
</evidence>
<gene>
    <name evidence="1" type="ORF">T4D_14931</name>
</gene>
<dbReference type="EMBL" id="JYDT01000012">
    <property type="protein sequence ID" value="KRY91603.1"/>
    <property type="molecule type" value="Genomic_DNA"/>
</dbReference>
<sequence length="54" mass="6115">MAELEFQPNRFQRHQFQVVRGDQSALIVWTTCDTSVVGSAAEVVKLLRTPNSPR</sequence>
<keyword evidence="2" id="KW-1185">Reference proteome</keyword>
<evidence type="ECO:0000313" key="2">
    <source>
        <dbReference type="Proteomes" id="UP000054995"/>
    </source>
</evidence>
<dbReference type="AlphaFoldDB" id="A0A0V1G279"/>
<dbReference type="Proteomes" id="UP000054995">
    <property type="component" value="Unassembled WGS sequence"/>
</dbReference>
<dbReference type="OrthoDB" id="10337668at2759"/>